<protein>
    <submittedName>
        <fullName evidence="3">Xanthine dehydrogenase accessory protein XdhC</fullName>
    </submittedName>
</protein>
<dbReference type="InterPro" id="IPR052698">
    <property type="entry name" value="MoCofactor_Util/Proc"/>
</dbReference>
<dbReference type="InterPro" id="IPR003777">
    <property type="entry name" value="XdhC_CoxI"/>
</dbReference>
<organism evidence="3 4">
    <name type="scientific">Pigmentiphaga daeguensis</name>
    <dbReference type="NCBI Taxonomy" id="414049"/>
    <lineage>
        <taxon>Bacteria</taxon>
        <taxon>Pseudomonadati</taxon>
        <taxon>Pseudomonadota</taxon>
        <taxon>Betaproteobacteria</taxon>
        <taxon>Burkholderiales</taxon>
        <taxon>Alcaligenaceae</taxon>
        <taxon>Pigmentiphaga</taxon>
    </lineage>
</organism>
<dbReference type="PANTHER" id="PTHR30388:SF6">
    <property type="entry name" value="XANTHINE DEHYDROGENASE SUBUNIT A-RELATED"/>
    <property type="match status" value="1"/>
</dbReference>
<dbReference type="Pfam" id="PF02625">
    <property type="entry name" value="XdhC_CoxI"/>
    <property type="match status" value="1"/>
</dbReference>
<gene>
    <name evidence="3" type="primary">xdhC</name>
    <name evidence="3" type="ORF">GCM10009097_46560</name>
</gene>
<keyword evidence="4" id="KW-1185">Reference proteome</keyword>
<dbReference type="Gene3D" id="3.40.50.720">
    <property type="entry name" value="NAD(P)-binding Rossmann-like Domain"/>
    <property type="match status" value="1"/>
</dbReference>
<dbReference type="InterPro" id="IPR027051">
    <property type="entry name" value="XdhC_Rossmann_dom"/>
</dbReference>
<evidence type="ECO:0000313" key="3">
    <source>
        <dbReference type="EMBL" id="GAA0523688.1"/>
    </source>
</evidence>
<proteinExistence type="predicted"/>
<evidence type="ECO:0000313" key="4">
    <source>
        <dbReference type="Proteomes" id="UP001501706"/>
    </source>
</evidence>
<feature type="domain" description="XdhC Rossmann" evidence="2">
    <location>
        <begin position="127"/>
        <end position="269"/>
    </location>
</feature>
<evidence type="ECO:0000259" key="1">
    <source>
        <dbReference type="Pfam" id="PF02625"/>
    </source>
</evidence>
<feature type="domain" description="XdhC- CoxI" evidence="1">
    <location>
        <begin position="18"/>
        <end position="76"/>
    </location>
</feature>
<dbReference type="EMBL" id="BAAAEN010000023">
    <property type="protein sequence ID" value="GAA0523688.1"/>
    <property type="molecule type" value="Genomic_DNA"/>
</dbReference>
<evidence type="ECO:0000259" key="2">
    <source>
        <dbReference type="Pfam" id="PF13478"/>
    </source>
</evidence>
<dbReference type="Pfam" id="PF13478">
    <property type="entry name" value="XdhC_C"/>
    <property type="match status" value="1"/>
</dbReference>
<name>A0ABN1CQF5_9BURK</name>
<dbReference type="PANTHER" id="PTHR30388">
    <property type="entry name" value="ALDEHYDE OXIDOREDUCTASE MOLYBDENUM COFACTOR ASSEMBLY PROTEIN"/>
    <property type="match status" value="1"/>
</dbReference>
<comment type="caution">
    <text evidence="3">The sequence shown here is derived from an EMBL/GenBank/DDBJ whole genome shotgun (WGS) entry which is preliminary data.</text>
</comment>
<accession>A0ABN1CQF5</accession>
<reference evidence="3 4" key="1">
    <citation type="journal article" date="2019" name="Int. J. Syst. Evol. Microbiol.">
        <title>The Global Catalogue of Microorganisms (GCM) 10K type strain sequencing project: providing services to taxonomists for standard genome sequencing and annotation.</title>
        <authorList>
            <consortium name="The Broad Institute Genomics Platform"/>
            <consortium name="The Broad Institute Genome Sequencing Center for Infectious Disease"/>
            <person name="Wu L."/>
            <person name="Ma J."/>
        </authorList>
    </citation>
    <scope>NUCLEOTIDE SEQUENCE [LARGE SCALE GENOMIC DNA]</scope>
    <source>
        <strain evidence="3 4">JCM 14330</strain>
    </source>
</reference>
<dbReference type="InterPro" id="IPR014308">
    <property type="entry name" value="Xanthine_DH_XdhC"/>
</dbReference>
<dbReference type="RefSeq" id="WP_343928299.1">
    <property type="nucleotide sequence ID" value="NZ_BAAAEN010000023.1"/>
</dbReference>
<sequence length="280" mass="29431">MTPAALLPQGLADFARAARGRSVCLVRVLEARGSVPRGTDAALLVGAEDFAGTIGGGHLEYEAIAHARSLLREAEEGSVAARTRRFALGPSLGQCCGGSVDLRFSVLADAGDVLPLLQGLEARPHQLWLYGAGHVARALVHVMLPLPFRIRWLDTRENVFPLLLPGQVETVHADDLAAEVADAAPGAMHLVMTHSHALDFDIVRAVLARGDAAYCGLIGSATKRVTFERRLRARGMAEASIESLVCPVGLPAVEGKLPGIIAVSVAAQLLLAAQAAEVRA</sequence>
<dbReference type="Proteomes" id="UP001501706">
    <property type="component" value="Unassembled WGS sequence"/>
</dbReference>
<dbReference type="NCBIfam" id="TIGR02964">
    <property type="entry name" value="xanthine_xdhC"/>
    <property type="match status" value="1"/>
</dbReference>